<dbReference type="EMBL" id="JAUCMV010000001">
    <property type="protein sequence ID" value="KAK0422512.1"/>
    <property type="molecule type" value="Genomic_DNA"/>
</dbReference>
<feature type="transmembrane region" description="Helical" evidence="1">
    <location>
        <begin position="52"/>
        <end position="71"/>
    </location>
</feature>
<organism evidence="2 3">
    <name type="scientific">Steinernema hermaphroditum</name>
    <dbReference type="NCBI Taxonomy" id="289476"/>
    <lineage>
        <taxon>Eukaryota</taxon>
        <taxon>Metazoa</taxon>
        <taxon>Ecdysozoa</taxon>
        <taxon>Nematoda</taxon>
        <taxon>Chromadorea</taxon>
        <taxon>Rhabditida</taxon>
        <taxon>Tylenchina</taxon>
        <taxon>Panagrolaimomorpha</taxon>
        <taxon>Strongyloidoidea</taxon>
        <taxon>Steinernematidae</taxon>
        <taxon>Steinernema</taxon>
    </lineage>
</organism>
<sequence>MFSLTTARLRLLFRRCLSSSNAWERHFSFGLQKSLKVKAKRIDPDDKNTIPLFVKVTWLIVAVETAFYFAVIQPQMKKLDQFDDDVGLTDCQMTVCGMDS</sequence>
<keyword evidence="3" id="KW-1185">Reference proteome</keyword>
<accession>A0AA39IDQ4</accession>
<evidence type="ECO:0000256" key="1">
    <source>
        <dbReference type="SAM" id="Phobius"/>
    </source>
</evidence>
<proteinExistence type="predicted"/>
<keyword evidence="1" id="KW-0472">Membrane</keyword>
<comment type="caution">
    <text evidence="2">The sequence shown here is derived from an EMBL/GenBank/DDBJ whole genome shotgun (WGS) entry which is preliminary data.</text>
</comment>
<dbReference type="AlphaFoldDB" id="A0AA39IDQ4"/>
<gene>
    <name evidence="2" type="ORF">QR680_007617</name>
</gene>
<evidence type="ECO:0000313" key="3">
    <source>
        <dbReference type="Proteomes" id="UP001175271"/>
    </source>
</evidence>
<name>A0AA39IDQ4_9BILA</name>
<protein>
    <submittedName>
        <fullName evidence="2">Uncharacterized protein</fullName>
    </submittedName>
</protein>
<keyword evidence="1" id="KW-0812">Transmembrane</keyword>
<keyword evidence="1" id="KW-1133">Transmembrane helix</keyword>
<reference evidence="2" key="1">
    <citation type="submission" date="2023-06" db="EMBL/GenBank/DDBJ databases">
        <title>Genomic analysis of the entomopathogenic nematode Steinernema hermaphroditum.</title>
        <authorList>
            <person name="Schwarz E.M."/>
            <person name="Heppert J.K."/>
            <person name="Baniya A."/>
            <person name="Schwartz H.T."/>
            <person name="Tan C.-H."/>
            <person name="Antoshechkin I."/>
            <person name="Sternberg P.W."/>
            <person name="Goodrich-Blair H."/>
            <person name="Dillman A.R."/>
        </authorList>
    </citation>
    <scope>NUCLEOTIDE SEQUENCE</scope>
    <source>
        <strain evidence="2">PS9179</strain>
        <tissue evidence="2">Whole animal</tissue>
    </source>
</reference>
<dbReference type="Proteomes" id="UP001175271">
    <property type="component" value="Unassembled WGS sequence"/>
</dbReference>
<evidence type="ECO:0000313" key="2">
    <source>
        <dbReference type="EMBL" id="KAK0422512.1"/>
    </source>
</evidence>